<dbReference type="InterPro" id="IPR036259">
    <property type="entry name" value="MFS_trans_sf"/>
</dbReference>
<comment type="caution">
    <text evidence="8">The sequence shown here is derived from an EMBL/GenBank/DDBJ whole genome shotgun (WGS) entry which is preliminary data.</text>
</comment>
<dbReference type="InterPro" id="IPR011701">
    <property type="entry name" value="MFS"/>
</dbReference>
<dbReference type="PROSITE" id="PS50850">
    <property type="entry name" value="MFS"/>
    <property type="match status" value="1"/>
</dbReference>
<feature type="transmembrane region" description="Helical" evidence="6">
    <location>
        <begin position="52"/>
        <end position="77"/>
    </location>
</feature>
<dbReference type="Pfam" id="PF07690">
    <property type="entry name" value="MFS_1"/>
    <property type="match status" value="1"/>
</dbReference>
<evidence type="ECO:0000256" key="5">
    <source>
        <dbReference type="ARBA" id="ARBA00023136"/>
    </source>
</evidence>
<feature type="transmembrane region" description="Helical" evidence="6">
    <location>
        <begin position="110"/>
        <end position="135"/>
    </location>
</feature>
<dbReference type="Proteomes" id="UP001612741">
    <property type="component" value="Unassembled WGS sequence"/>
</dbReference>
<keyword evidence="2" id="KW-1003">Cell membrane</keyword>
<accession>A0ABW7Z0P8</accession>
<dbReference type="InterPro" id="IPR001958">
    <property type="entry name" value="Tet-R_TetA/multi-R_MdtG-like"/>
</dbReference>
<evidence type="ECO:0000256" key="6">
    <source>
        <dbReference type="SAM" id="Phobius"/>
    </source>
</evidence>
<feature type="transmembrane region" description="Helical" evidence="6">
    <location>
        <begin position="84"/>
        <end position="104"/>
    </location>
</feature>
<feature type="transmembrane region" description="Helical" evidence="6">
    <location>
        <begin position="175"/>
        <end position="193"/>
    </location>
</feature>
<dbReference type="PANTHER" id="PTHR43124:SF3">
    <property type="entry name" value="CHLORAMPHENICOL EFFLUX PUMP RV0191"/>
    <property type="match status" value="1"/>
</dbReference>
<reference evidence="8 9" key="1">
    <citation type="submission" date="2024-10" db="EMBL/GenBank/DDBJ databases">
        <title>The Natural Products Discovery Center: Release of the First 8490 Sequenced Strains for Exploring Actinobacteria Biosynthetic Diversity.</title>
        <authorList>
            <person name="Kalkreuter E."/>
            <person name="Kautsar S.A."/>
            <person name="Yang D."/>
            <person name="Bader C.D."/>
            <person name="Teijaro C.N."/>
            <person name="Fluegel L."/>
            <person name="Davis C.M."/>
            <person name="Simpson J.R."/>
            <person name="Lauterbach L."/>
            <person name="Steele A.D."/>
            <person name="Gui C."/>
            <person name="Meng S."/>
            <person name="Li G."/>
            <person name="Viehrig K."/>
            <person name="Ye F."/>
            <person name="Su P."/>
            <person name="Kiefer A.F."/>
            <person name="Nichols A."/>
            <person name="Cepeda A.J."/>
            <person name="Yan W."/>
            <person name="Fan B."/>
            <person name="Jiang Y."/>
            <person name="Adhikari A."/>
            <person name="Zheng C.-J."/>
            <person name="Schuster L."/>
            <person name="Cowan T.M."/>
            <person name="Smanski M.J."/>
            <person name="Chevrette M.G."/>
            <person name="De Carvalho L.P.S."/>
            <person name="Shen B."/>
        </authorList>
    </citation>
    <scope>NUCLEOTIDE SEQUENCE [LARGE SCALE GENOMIC DNA]</scope>
    <source>
        <strain evidence="8 9">NPDC050545</strain>
    </source>
</reference>
<protein>
    <submittedName>
        <fullName evidence="8">MFS transporter</fullName>
    </submittedName>
</protein>
<keyword evidence="3 6" id="KW-0812">Transmembrane</keyword>
<feature type="transmembrane region" description="Helical" evidence="6">
    <location>
        <begin position="142"/>
        <end position="160"/>
    </location>
</feature>
<keyword evidence="9" id="KW-1185">Reference proteome</keyword>
<feature type="transmembrane region" description="Helical" evidence="6">
    <location>
        <begin position="348"/>
        <end position="368"/>
    </location>
</feature>
<comment type="subcellular location">
    <subcellularLocation>
        <location evidence="1">Cell membrane</location>
        <topology evidence="1">Multi-pass membrane protein</topology>
    </subcellularLocation>
</comment>
<evidence type="ECO:0000256" key="3">
    <source>
        <dbReference type="ARBA" id="ARBA00022692"/>
    </source>
</evidence>
<dbReference type="EMBL" id="JBITGY010000008">
    <property type="protein sequence ID" value="MFI6501762.1"/>
    <property type="molecule type" value="Genomic_DNA"/>
</dbReference>
<evidence type="ECO:0000259" key="7">
    <source>
        <dbReference type="PROSITE" id="PS50850"/>
    </source>
</evidence>
<dbReference type="SUPFAM" id="SSF103473">
    <property type="entry name" value="MFS general substrate transporter"/>
    <property type="match status" value="1"/>
</dbReference>
<keyword evidence="4 6" id="KW-1133">Transmembrane helix</keyword>
<evidence type="ECO:0000256" key="1">
    <source>
        <dbReference type="ARBA" id="ARBA00004651"/>
    </source>
</evidence>
<name>A0ABW7Z0P8_9ACTN</name>
<feature type="transmembrane region" description="Helical" evidence="6">
    <location>
        <begin position="374"/>
        <end position="398"/>
    </location>
</feature>
<feature type="transmembrane region" description="Helical" evidence="6">
    <location>
        <begin position="314"/>
        <end position="336"/>
    </location>
</feature>
<dbReference type="Gene3D" id="1.20.1250.20">
    <property type="entry name" value="MFS general substrate transporter like domains"/>
    <property type="match status" value="2"/>
</dbReference>
<keyword evidence="5 6" id="KW-0472">Membrane</keyword>
<evidence type="ECO:0000313" key="9">
    <source>
        <dbReference type="Proteomes" id="UP001612741"/>
    </source>
</evidence>
<feature type="transmembrane region" description="Helical" evidence="6">
    <location>
        <begin position="12"/>
        <end position="32"/>
    </location>
</feature>
<evidence type="ECO:0000256" key="2">
    <source>
        <dbReference type="ARBA" id="ARBA00022475"/>
    </source>
</evidence>
<evidence type="ECO:0000256" key="4">
    <source>
        <dbReference type="ARBA" id="ARBA00022989"/>
    </source>
</evidence>
<organism evidence="8 9">
    <name type="scientific">Nonomuraea typhae</name>
    <dbReference type="NCBI Taxonomy" id="2603600"/>
    <lineage>
        <taxon>Bacteria</taxon>
        <taxon>Bacillati</taxon>
        <taxon>Actinomycetota</taxon>
        <taxon>Actinomycetes</taxon>
        <taxon>Streptosporangiales</taxon>
        <taxon>Streptosporangiaceae</taxon>
        <taxon>Nonomuraea</taxon>
    </lineage>
</organism>
<dbReference type="InterPro" id="IPR050189">
    <property type="entry name" value="MFS_Efflux_Transporters"/>
</dbReference>
<sequence>MTTTKTTEARLTRAVALTTMGMLGVSYILNAMDRQLFPVLLPDIRADLGLALSQGGLLATVFTLGIGLAGLPTGFLLDRLSRKAVMAIGILIYSGFTLLTAFAVGFLDMFAYRALSGVGEAMQITALFAAVGAYFHASRALALGYLNTIFGLGSVLGPYLGAQLATATGDWTTPFIVYGLLGLVMIAVLWFGVPKIFSEQAEPAGAAATGREHLPASLLNRDTVLLAVGAGVVGVMLYSYLGIYPTYLQEELGFSRTEAGFAAAMFGCGATLSIVGGYLGDRLDQRRLMLVCLVGLSVVGLVMFHVPGGHLTQYALSFAEGVFASGVLFVNLYSAIQRSVRPELAGRVSGLFVACFYIPSAFAGYLFTALKGQFGWGGAAVGVLGILPLVAFAALFLVRIGRKS</sequence>
<gene>
    <name evidence="8" type="ORF">ACIBG2_30585</name>
</gene>
<dbReference type="PANTHER" id="PTHR43124">
    <property type="entry name" value="PURINE EFFLUX PUMP PBUE"/>
    <property type="match status" value="1"/>
</dbReference>
<feature type="transmembrane region" description="Helical" evidence="6">
    <location>
        <begin position="288"/>
        <end position="308"/>
    </location>
</feature>
<feature type="transmembrane region" description="Helical" evidence="6">
    <location>
        <begin position="224"/>
        <end position="247"/>
    </location>
</feature>
<evidence type="ECO:0000313" key="8">
    <source>
        <dbReference type="EMBL" id="MFI6501762.1"/>
    </source>
</evidence>
<feature type="transmembrane region" description="Helical" evidence="6">
    <location>
        <begin position="259"/>
        <end position="279"/>
    </location>
</feature>
<proteinExistence type="predicted"/>
<dbReference type="PRINTS" id="PR01035">
    <property type="entry name" value="TCRTETA"/>
</dbReference>
<dbReference type="RefSeq" id="WP_397086546.1">
    <property type="nucleotide sequence ID" value="NZ_JBITGY010000008.1"/>
</dbReference>
<dbReference type="InterPro" id="IPR020846">
    <property type="entry name" value="MFS_dom"/>
</dbReference>
<feature type="domain" description="Major facilitator superfamily (MFS) profile" evidence="7">
    <location>
        <begin position="19"/>
        <end position="403"/>
    </location>
</feature>